<dbReference type="PROSITE" id="PS50011">
    <property type="entry name" value="PROTEIN_KINASE_DOM"/>
    <property type="match status" value="1"/>
</dbReference>
<dbReference type="Proteomes" id="UP001178507">
    <property type="component" value="Unassembled WGS sequence"/>
</dbReference>
<evidence type="ECO:0000256" key="1">
    <source>
        <dbReference type="ARBA" id="ARBA00022741"/>
    </source>
</evidence>
<keyword evidence="1 3" id="KW-0547">Nucleotide-binding</keyword>
<feature type="compositionally biased region" description="Low complexity" evidence="5">
    <location>
        <begin position="407"/>
        <end position="435"/>
    </location>
</feature>
<feature type="compositionally biased region" description="Low complexity" evidence="5">
    <location>
        <begin position="388"/>
        <end position="398"/>
    </location>
</feature>
<name>A0AA36IFR9_9DINO</name>
<dbReference type="InterPro" id="IPR008271">
    <property type="entry name" value="Ser/Thr_kinase_AS"/>
</dbReference>
<dbReference type="InterPro" id="IPR011009">
    <property type="entry name" value="Kinase-like_dom_sf"/>
</dbReference>
<dbReference type="PROSITE" id="PS00108">
    <property type="entry name" value="PROTEIN_KINASE_ST"/>
    <property type="match status" value="1"/>
</dbReference>
<keyword evidence="4" id="KW-0808">Transferase</keyword>
<keyword evidence="4" id="KW-0723">Serine/threonine-protein kinase</keyword>
<dbReference type="InterPro" id="IPR000719">
    <property type="entry name" value="Prot_kinase_dom"/>
</dbReference>
<dbReference type="Gene3D" id="3.30.200.20">
    <property type="entry name" value="Phosphorylase Kinase, domain 1"/>
    <property type="match status" value="1"/>
</dbReference>
<dbReference type="Pfam" id="PF00069">
    <property type="entry name" value="Pkinase"/>
    <property type="match status" value="1"/>
</dbReference>
<organism evidence="7 8">
    <name type="scientific">Effrenium voratum</name>
    <dbReference type="NCBI Taxonomy" id="2562239"/>
    <lineage>
        <taxon>Eukaryota</taxon>
        <taxon>Sar</taxon>
        <taxon>Alveolata</taxon>
        <taxon>Dinophyceae</taxon>
        <taxon>Suessiales</taxon>
        <taxon>Symbiodiniaceae</taxon>
        <taxon>Effrenium</taxon>
    </lineage>
</organism>
<comment type="similarity">
    <text evidence="4">Belongs to the protein kinase superfamily.</text>
</comment>
<feature type="compositionally biased region" description="Low complexity" evidence="5">
    <location>
        <begin position="362"/>
        <end position="373"/>
    </location>
</feature>
<dbReference type="GO" id="GO:0004674">
    <property type="term" value="F:protein serine/threonine kinase activity"/>
    <property type="evidence" value="ECO:0007669"/>
    <property type="project" value="UniProtKB-KW"/>
</dbReference>
<evidence type="ECO:0000259" key="6">
    <source>
        <dbReference type="PROSITE" id="PS50011"/>
    </source>
</evidence>
<feature type="binding site" evidence="3">
    <location>
        <position position="45"/>
    </location>
    <ligand>
        <name>ATP</name>
        <dbReference type="ChEBI" id="CHEBI:30616"/>
    </ligand>
</feature>
<feature type="domain" description="Protein kinase" evidence="6">
    <location>
        <begin position="16"/>
        <end position="309"/>
    </location>
</feature>
<dbReference type="SUPFAM" id="SSF56112">
    <property type="entry name" value="Protein kinase-like (PK-like)"/>
    <property type="match status" value="1"/>
</dbReference>
<accession>A0AA36IFR9</accession>
<keyword evidence="2 3" id="KW-0067">ATP-binding</keyword>
<dbReference type="InterPro" id="IPR017441">
    <property type="entry name" value="Protein_kinase_ATP_BS"/>
</dbReference>
<evidence type="ECO:0000313" key="8">
    <source>
        <dbReference type="Proteomes" id="UP001178507"/>
    </source>
</evidence>
<feature type="region of interest" description="Disordered" evidence="5">
    <location>
        <begin position="362"/>
        <end position="442"/>
    </location>
</feature>
<sequence>MSGKERAGGAELPSYLKIVKQLGRGAYGTVYLCEDKKSGEQVAVKHVKQAARHGKSMLREIRLLARLRHENLLYLLDFPAVSSPDYDDIYLVLPYLAADLHKIIQSQQALSEKHVQVILVQILRAMEYLHASGVAHRDLKPANILLSSDCKLKVCDFGLARGGLGLDGDEPEEACGTLTEYVVTRWYRAPEVMLLPKQYSTAVDIWSVGCILGEILGRKAMFPGKNHIDMVTMVAKFVGNPSDEQLGWLPKETDAYRFLRKVCPQGSGVNLASTYPNASPACLSLLKALLCWDPRERLTAAQAQKHEYVKHYYPREPPTPPEPFDWTFDGFKATAKNVQVKLYEECARYHPEILARDGAPASAAGGYAAAPQARQDVSPRHSRRDATPTRSSTRSITPVRGAMNGLARAAAAMRMRSTTPPPAAGTTPRRSSTSSGQPIRAI</sequence>
<keyword evidence="4" id="KW-0418">Kinase</keyword>
<dbReference type="SMART" id="SM00220">
    <property type="entry name" value="S_TKc"/>
    <property type="match status" value="1"/>
</dbReference>
<dbReference type="EMBL" id="CAUJNA010001375">
    <property type="protein sequence ID" value="CAJ1386497.1"/>
    <property type="molecule type" value="Genomic_DNA"/>
</dbReference>
<dbReference type="PROSITE" id="PS00107">
    <property type="entry name" value="PROTEIN_KINASE_ATP"/>
    <property type="match status" value="1"/>
</dbReference>
<keyword evidence="8" id="KW-1185">Reference proteome</keyword>
<dbReference type="AlphaFoldDB" id="A0AA36IFR9"/>
<dbReference type="FunFam" id="1.10.510.10:FF:000439">
    <property type="entry name" value="Mitogen-activated protein kinase"/>
    <property type="match status" value="1"/>
</dbReference>
<evidence type="ECO:0000256" key="5">
    <source>
        <dbReference type="SAM" id="MobiDB-lite"/>
    </source>
</evidence>
<evidence type="ECO:0000256" key="2">
    <source>
        <dbReference type="ARBA" id="ARBA00022840"/>
    </source>
</evidence>
<evidence type="ECO:0000256" key="3">
    <source>
        <dbReference type="PROSITE-ProRule" id="PRU10141"/>
    </source>
</evidence>
<dbReference type="GO" id="GO:0005524">
    <property type="term" value="F:ATP binding"/>
    <property type="evidence" value="ECO:0007669"/>
    <property type="project" value="UniProtKB-UniRule"/>
</dbReference>
<comment type="caution">
    <text evidence="7">The sequence shown here is derived from an EMBL/GenBank/DDBJ whole genome shotgun (WGS) entry which is preliminary data.</text>
</comment>
<evidence type="ECO:0000256" key="4">
    <source>
        <dbReference type="RuleBase" id="RU000304"/>
    </source>
</evidence>
<proteinExistence type="inferred from homology"/>
<dbReference type="PANTHER" id="PTHR24055">
    <property type="entry name" value="MITOGEN-ACTIVATED PROTEIN KINASE"/>
    <property type="match status" value="1"/>
</dbReference>
<dbReference type="CDD" id="cd07834">
    <property type="entry name" value="STKc_MAPK"/>
    <property type="match status" value="1"/>
</dbReference>
<dbReference type="Gene3D" id="1.10.510.10">
    <property type="entry name" value="Transferase(Phosphotransferase) domain 1"/>
    <property type="match status" value="1"/>
</dbReference>
<gene>
    <name evidence="7" type="ORF">EVOR1521_LOCUS12818</name>
</gene>
<protein>
    <recommendedName>
        <fullName evidence="6">Protein kinase domain-containing protein</fullName>
    </recommendedName>
</protein>
<dbReference type="InterPro" id="IPR050117">
    <property type="entry name" value="MAPK"/>
</dbReference>
<reference evidence="7" key="1">
    <citation type="submission" date="2023-08" db="EMBL/GenBank/DDBJ databases">
        <authorList>
            <person name="Chen Y."/>
            <person name="Shah S."/>
            <person name="Dougan E. K."/>
            <person name="Thang M."/>
            <person name="Chan C."/>
        </authorList>
    </citation>
    <scope>NUCLEOTIDE SEQUENCE</scope>
</reference>
<evidence type="ECO:0000313" key="7">
    <source>
        <dbReference type="EMBL" id="CAJ1386497.1"/>
    </source>
</evidence>